<dbReference type="InterPro" id="IPR003378">
    <property type="entry name" value="Fringe-like_glycosylTrfase"/>
</dbReference>
<comment type="subcellular location">
    <subcellularLocation>
        <location evidence="1">Membrane</location>
        <topology evidence="1">Single-pass type II membrane protein</topology>
    </subcellularLocation>
</comment>
<keyword evidence="7" id="KW-0812">Transmembrane</keyword>
<dbReference type="Proteomes" id="UP000492821">
    <property type="component" value="Unassembled WGS sequence"/>
</dbReference>
<dbReference type="UniPathway" id="UPA00378"/>
<dbReference type="Gene3D" id="3.90.550.50">
    <property type="match status" value="1"/>
</dbReference>
<sequence length="315" mass="36159">MMTVSILRVARPEFVPIMAPLTHQSVSLPPSDISKTLFDNVRVYCFIISTKNRTEEKARHVQATWAKRCNKHVFVTANEASGLPSLDFGLKESRVNLFAKIEHTLKHIYKNELNNYDFFLKADYDTYVVMENLRFMLLPYSPDDPLTFGCRLRYMNQYYMSGGAGYVLSREAIRRIVEKGFGKLPQCAPSNRVGEDVEIGECMNALNVKAVDTRDRQGRHRMVLFSPSMHLVPKPVDKNLRHYMANPYEHGEQCCGDYIVSFHYINTGMMYVLDALFYRLRRVGSIDEKWNGINMSNGDLVGALRKFSVEQSIVA</sequence>
<dbReference type="WBParaSite" id="Pan_g21546.t1">
    <property type="protein sequence ID" value="Pan_g21546.t1"/>
    <property type="gene ID" value="Pan_g21546"/>
</dbReference>
<dbReference type="GO" id="GO:0016263">
    <property type="term" value="F:glycoprotein-N-acetylgalactosamine 3-beta-galactosyltransferase activity"/>
    <property type="evidence" value="ECO:0007669"/>
    <property type="project" value="UniProtKB-EC"/>
</dbReference>
<evidence type="ECO:0000256" key="5">
    <source>
        <dbReference type="ARBA" id="ARBA00022676"/>
    </source>
</evidence>
<keyword evidence="13" id="KW-1185">Reference proteome</keyword>
<dbReference type="Pfam" id="PF02434">
    <property type="entry name" value="Fringe"/>
    <property type="match status" value="1"/>
</dbReference>
<evidence type="ECO:0000256" key="11">
    <source>
        <dbReference type="ARBA" id="ARBA00023136"/>
    </source>
</evidence>
<evidence type="ECO:0000313" key="14">
    <source>
        <dbReference type="WBParaSite" id="Pan_g21546.t1"/>
    </source>
</evidence>
<reference evidence="13" key="1">
    <citation type="journal article" date="2013" name="Genetics">
        <title>The draft genome and transcriptome of Panagrellus redivivus are shaped by the harsh demands of a free-living lifestyle.</title>
        <authorList>
            <person name="Srinivasan J."/>
            <person name="Dillman A.R."/>
            <person name="Macchietto M.G."/>
            <person name="Heikkinen L."/>
            <person name="Lakso M."/>
            <person name="Fracchia K.M."/>
            <person name="Antoshechkin I."/>
            <person name="Mortazavi A."/>
            <person name="Wong G."/>
            <person name="Sternberg P.W."/>
        </authorList>
    </citation>
    <scope>NUCLEOTIDE SEQUENCE [LARGE SCALE GENOMIC DNA]</scope>
    <source>
        <strain evidence="13">MT8872</strain>
    </source>
</reference>
<keyword evidence="9" id="KW-0735">Signal-anchor</keyword>
<reference evidence="14" key="2">
    <citation type="submission" date="2020-10" db="UniProtKB">
        <authorList>
            <consortium name="WormBaseParasite"/>
        </authorList>
    </citation>
    <scope>IDENTIFICATION</scope>
</reference>
<organism evidence="13 14">
    <name type="scientific">Panagrellus redivivus</name>
    <name type="common">Microworm</name>
    <dbReference type="NCBI Taxonomy" id="6233"/>
    <lineage>
        <taxon>Eukaryota</taxon>
        <taxon>Metazoa</taxon>
        <taxon>Ecdysozoa</taxon>
        <taxon>Nematoda</taxon>
        <taxon>Chromadorea</taxon>
        <taxon>Rhabditida</taxon>
        <taxon>Tylenchina</taxon>
        <taxon>Panagrolaimomorpha</taxon>
        <taxon>Panagrolaimoidea</taxon>
        <taxon>Panagrolaimidae</taxon>
        <taxon>Panagrellus</taxon>
    </lineage>
</organism>
<evidence type="ECO:0000256" key="9">
    <source>
        <dbReference type="ARBA" id="ARBA00022968"/>
    </source>
</evidence>
<dbReference type="EC" id="2.4.1.122" evidence="4"/>
<protein>
    <recommendedName>
        <fullName evidence="4">N-acetylgalactosaminide beta-1,3-galactosyltransferase</fullName>
        <ecNumber evidence="4">2.4.1.122</ecNumber>
    </recommendedName>
</protein>
<evidence type="ECO:0000256" key="3">
    <source>
        <dbReference type="ARBA" id="ARBA00006462"/>
    </source>
</evidence>
<keyword evidence="5" id="KW-0328">Glycosyltransferase</keyword>
<comment type="similarity">
    <text evidence="3">Belongs to the glycosyltransferase 31 family. Beta3-Gal-T subfamily.</text>
</comment>
<evidence type="ECO:0000256" key="10">
    <source>
        <dbReference type="ARBA" id="ARBA00022989"/>
    </source>
</evidence>
<evidence type="ECO:0000256" key="7">
    <source>
        <dbReference type="ARBA" id="ARBA00022692"/>
    </source>
</evidence>
<evidence type="ECO:0000256" key="8">
    <source>
        <dbReference type="ARBA" id="ARBA00022741"/>
    </source>
</evidence>
<dbReference type="InterPro" id="IPR026050">
    <property type="entry name" value="C1GALT1/C1GALT1_chp1"/>
</dbReference>
<keyword evidence="10" id="KW-1133">Transmembrane helix</keyword>
<dbReference type="PANTHER" id="PTHR23033:SF14">
    <property type="entry name" value="GLYCOPROTEIN-N-ACETYLGALACTOSAMINE 3-BETA-GALACTOSYLTRANSFERASE 1-RELATED"/>
    <property type="match status" value="1"/>
</dbReference>
<keyword evidence="6" id="KW-0808">Transferase</keyword>
<proteinExistence type="inferred from homology"/>
<dbReference type="AlphaFoldDB" id="A0A7E4VJ40"/>
<evidence type="ECO:0000256" key="2">
    <source>
        <dbReference type="ARBA" id="ARBA00004922"/>
    </source>
</evidence>
<evidence type="ECO:0000313" key="13">
    <source>
        <dbReference type="Proteomes" id="UP000492821"/>
    </source>
</evidence>
<evidence type="ECO:0000256" key="4">
    <source>
        <dbReference type="ARBA" id="ARBA00012557"/>
    </source>
</evidence>
<evidence type="ECO:0000259" key="12">
    <source>
        <dbReference type="Pfam" id="PF02434"/>
    </source>
</evidence>
<name>A0A7E4VJ40_PANRE</name>
<dbReference type="GO" id="GO:0000166">
    <property type="term" value="F:nucleotide binding"/>
    <property type="evidence" value="ECO:0007669"/>
    <property type="project" value="UniProtKB-KW"/>
</dbReference>
<accession>A0A7E4VJ40</accession>
<feature type="domain" description="Fringe-like glycosyltransferase" evidence="12">
    <location>
        <begin position="47"/>
        <end position="212"/>
    </location>
</feature>
<comment type="pathway">
    <text evidence="2">Protein modification; protein glycosylation.</text>
</comment>
<keyword evidence="11" id="KW-0472">Membrane</keyword>
<dbReference type="PANTHER" id="PTHR23033">
    <property type="entry name" value="BETA1,3-GALACTOSYLTRANSFERASE"/>
    <property type="match status" value="1"/>
</dbReference>
<evidence type="ECO:0000256" key="6">
    <source>
        <dbReference type="ARBA" id="ARBA00022679"/>
    </source>
</evidence>
<evidence type="ECO:0000256" key="1">
    <source>
        <dbReference type="ARBA" id="ARBA00004606"/>
    </source>
</evidence>
<dbReference type="GO" id="GO:0016020">
    <property type="term" value="C:membrane"/>
    <property type="evidence" value="ECO:0007669"/>
    <property type="project" value="UniProtKB-SubCell"/>
</dbReference>
<keyword evidence="8" id="KW-0547">Nucleotide-binding</keyword>